<evidence type="ECO:0000256" key="1">
    <source>
        <dbReference type="SAM" id="Phobius"/>
    </source>
</evidence>
<organism evidence="3 4">
    <name type="scientific">Halomonas citrativorans</name>
    <dbReference type="NCBI Taxonomy" id="2742612"/>
    <lineage>
        <taxon>Bacteria</taxon>
        <taxon>Pseudomonadati</taxon>
        <taxon>Pseudomonadota</taxon>
        <taxon>Gammaproteobacteria</taxon>
        <taxon>Oceanospirillales</taxon>
        <taxon>Halomonadaceae</taxon>
        <taxon>Halomonas</taxon>
    </lineage>
</organism>
<dbReference type="AlphaFoldDB" id="A0A1R4I4Y4"/>
<feature type="transmembrane region" description="Helical" evidence="1">
    <location>
        <begin position="54"/>
        <end position="75"/>
    </location>
</feature>
<dbReference type="InterPro" id="IPR002656">
    <property type="entry name" value="Acyl_transf_3_dom"/>
</dbReference>
<name>A0A1R4I4Y4_9GAMM</name>
<feature type="transmembrane region" description="Helical" evidence="1">
    <location>
        <begin position="344"/>
        <end position="364"/>
    </location>
</feature>
<dbReference type="GO" id="GO:0016747">
    <property type="term" value="F:acyltransferase activity, transferring groups other than amino-acyl groups"/>
    <property type="evidence" value="ECO:0007669"/>
    <property type="project" value="InterPro"/>
</dbReference>
<feature type="transmembrane region" description="Helical" evidence="1">
    <location>
        <begin position="95"/>
        <end position="113"/>
    </location>
</feature>
<accession>A0A1R4I4Y4</accession>
<dbReference type="EMBL" id="FUKM01000057">
    <property type="protein sequence ID" value="SJN14799.1"/>
    <property type="molecule type" value="Genomic_DNA"/>
</dbReference>
<feature type="transmembrane region" description="Helical" evidence="1">
    <location>
        <begin position="162"/>
        <end position="183"/>
    </location>
</feature>
<dbReference type="Proteomes" id="UP000196331">
    <property type="component" value="Unassembled WGS sequence"/>
</dbReference>
<protein>
    <recommendedName>
        <fullName evidence="2">Acyltransferase 3 domain-containing protein</fullName>
    </recommendedName>
</protein>
<feature type="transmembrane region" description="Helical" evidence="1">
    <location>
        <begin position="309"/>
        <end position="332"/>
    </location>
</feature>
<feature type="domain" description="Acyltransferase 3" evidence="2">
    <location>
        <begin position="50"/>
        <end position="391"/>
    </location>
</feature>
<feature type="transmembrane region" description="Helical" evidence="1">
    <location>
        <begin position="125"/>
        <end position="142"/>
    </location>
</feature>
<keyword evidence="1" id="KW-0812">Transmembrane</keyword>
<gene>
    <name evidence="3" type="ORF">CZ787_16950</name>
</gene>
<evidence type="ECO:0000259" key="2">
    <source>
        <dbReference type="Pfam" id="PF01757"/>
    </source>
</evidence>
<proteinExistence type="predicted"/>
<comment type="caution">
    <text evidence="3">The sequence shown here is derived from an EMBL/GenBank/DDBJ whole genome shotgun (WGS) entry which is preliminary data.</text>
</comment>
<feature type="transmembrane region" description="Helical" evidence="1">
    <location>
        <begin position="235"/>
        <end position="252"/>
    </location>
</feature>
<feature type="transmembrane region" description="Helical" evidence="1">
    <location>
        <begin position="195"/>
        <end position="215"/>
    </location>
</feature>
<dbReference type="Pfam" id="PF01757">
    <property type="entry name" value="Acyl_transf_3"/>
    <property type="match status" value="1"/>
</dbReference>
<sequence>MRLKPKEKVVALSSIVNITYPLARYDYKEACIVVNWKEAPQLPKAEGRIAAIDLARGIAIGLMIVSHTVSGLIGIRNVPDWGMVPIHLLTKFSSSLFILVFGIALAVAFLSHTQSDDWPKRRLKLWLRAIEVWFWYKALIIIEMLPFSSPGDIVDTLLYGRFGIWVEILGFYAIALLWVPLILPLWARAPLWSRIATLVGLTALSAWLQGLSFGGNDILKALLVDHPDHYAWGQISRAPLILAGLLVGEALLRCYFTAHLRRRLVLILLAVGALMVMAFYGLALADGRVYAAMMAVANNAGKHPPGLEFMLFSVGGALILLALALAGGAAAAKALLPLTVVGSDALKAFIFHIVMIFLVLRFLLQGEGMYTYPQALAISGVLILGAAVWIWVTRWIAAHR</sequence>
<feature type="transmembrane region" description="Helical" evidence="1">
    <location>
        <begin position="264"/>
        <end position="285"/>
    </location>
</feature>
<evidence type="ECO:0000313" key="4">
    <source>
        <dbReference type="Proteomes" id="UP000196331"/>
    </source>
</evidence>
<feature type="transmembrane region" description="Helical" evidence="1">
    <location>
        <begin position="376"/>
        <end position="397"/>
    </location>
</feature>
<keyword evidence="1" id="KW-0472">Membrane</keyword>
<keyword evidence="1" id="KW-1133">Transmembrane helix</keyword>
<evidence type="ECO:0000313" key="3">
    <source>
        <dbReference type="EMBL" id="SJN14799.1"/>
    </source>
</evidence>
<reference evidence="3 4" key="1">
    <citation type="submission" date="2017-02" db="EMBL/GenBank/DDBJ databases">
        <authorList>
            <person name="Dridi B."/>
        </authorList>
    </citation>
    <scope>NUCLEOTIDE SEQUENCE [LARGE SCALE GENOMIC DNA]</scope>
    <source>
        <strain evidence="3 4">JB380</strain>
    </source>
</reference>